<feature type="region of interest" description="Disordered" evidence="1">
    <location>
        <begin position="66"/>
        <end position="125"/>
    </location>
</feature>
<dbReference type="InParanoid" id="A0A2V0NYP9"/>
<reference evidence="2 3" key="1">
    <citation type="journal article" date="2018" name="Sci. Rep.">
        <title>Raphidocelis subcapitata (=Pseudokirchneriella subcapitata) provides an insight into genome evolution and environmental adaptations in the Sphaeropleales.</title>
        <authorList>
            <person name="Suzuki S."/>
            <person name="Yamaguchi H."/>
            <person name="Nakajima N."/>
            <person name="Kawachi M."/>
        </authorList>
    </citation>
    <scope>NUCLEOTIDE SEQUENCE [LARGE SCALE GENOMIC DNA]</scope>
    <source>
        <strain evidence="2 3">NIES-35</strain>
    </source>
</reference>
<accession>A0A2V0NYP9</accession>
<protein>
    <recommendedName>
        <fullName evidence="4">DET1- and DDB1-associated protein 1</fullName>
    </recommendedName>
</protein>
<dbReference type="OrthoDB" id="10556888at2759"/>
<dbReference type="EMBL" id="BDRX01000013">
    <property type="protein sequence ID" value="GBF89945.1"/>
    <property type="molecule type" value="Genomic_DNA"/>
</dbReference>
<sequence length="125" mass="13034">MASAAGEKSVSSLLGDLPSSRPGLFSRYNPEMSHKAPPRLPPQHAAGGGAAPVVVRSEGTSVLVRELERVHLRNKATTGHKRAAPGAKTQQQRKQPRRRQQQAVEGQEGGGGGGDNGDEGGPQAE</sequence>
<organism evidence="2 3">
    <name type="scientific">Raphidocelis subcapitata</name>
    <dbReference type="NCBI Taxonomy" id="307507"/>
    <lineage>
        <taxon>Eukaryota</taxon>
        <taxon>Viridiplantae</taxon>
        <taxon>Chlorophyta</taxon>
        <taxon>core chlorophytes</taxon>
        <taxon>Chlorophyceae</taxon>
        <taxon>CS clade</taxon>
        <taxon>Sphaeropleales</taxon>
        <taxon>Selenastraceae</taxon>
        <taxon>Raphidocelis</taxon>
    </lineage>
</organism>
<feature type="compositionally biased region" description="Basic residues" evidence="1">
    <location>
        <begin position="72"/>
        <end position="83"/>
    </location>
</feature>
<gene>
    <name evidence="2" type="ORF">Rsub_02649</name>
</gene>
<evidence type="ECO:0008006" key="4">
    <source>
        <dbReference type="Google" id="ProtNLM"/>
    </source>
</evidence>
<keyword evidence="3" id="KW-1185">Reference proteome</keyword>
<dbReference type="Proteomes" id="UP000247498">
    <property type="component" value="Unassembled WGS sequence"/>
</dbReference>
<evidence type="ECO:0000313" key="3">
    <source>
        <dbReference type="Proteomes" id="UP000247498"/>
    </source>
</evidence>
<feature type="region of interest" description="Disordered" evidence="1">
    <location>
        <begin position="1"/>
        <end position="53"/>
    </location>
</feature>
<name>A0A2V0NYP9_9CHLO</name>
<proteinExistence type="predicted"/>
<evidence type="ECO:0000256" key="1">
    <source>
        <dbReference type="SAM" id="MobiDB-lite"/>
    </source>
</evidence>
<evidence type="ECO:0000313" key="2">
    <source>
        <dbReference type="EMBL" id="GBF89945.1"/>
    </source>
</evidence>
<comment type="caution">
    <text evidence="2">The sequence shown here is derived from an EMBL/GenBank/DDBJ whole genome shotgun (WGS) entry which is preliminary data.</text>
</comment>
<dbReference type="AlphaFoldDB" id="A0A2V0NYP9"/>